<reference evidence="22 23" key="1">
    <citation type="submission" date="2016-10" db="EMBL/GenBank/DDBJ databases">
        <authorList>
            <person name="Varghese N."/>
            <person name="Submissions S."/>
        </authorList>
    </citation>
    <scope>NUCLEOTIDE SEQUENCE [LARGE SCALE GENOMIC DNA]</scope>
    <source>
        <strain evidence="22 23">DSM 17997</strain>
    </source>
</reference>
<comment type="function">
    <text evidence="14 19">Bifunctional enzyme that catalyzes the epimerization of the S- and R-forms of NAD(P)HX and the dehydration of the S-form of NAD(P)HX at the expense of ADP, which is converted to AMP. This allows the repair of both epimers of NAD(P)HX, a damaged form of NAD(P)H that is a result of enzymatic or heat-dependent hydration.</text>
</comment>
<dbReference type="Gene3D" id="3.40.50.10260">
    <property type="entry name" value="YjeF N-terminal domain"/>
    <property type="match status" value="1"/>
</dbReference>
<dbReference type="SUPFAM" id="SSF64153">
    <property type="entry name" value="YjeF N-terminal domain-like"/>
    <property type="match status" value="1"/>
</dbReference>
<evidence type="ECO:0000259" key="21">
    <source>
        <dbReference type="PROSITE" id="PS51385"/>
    </source>
</evidence>
<comment type="function">
    <text evidence="18">Catalyzes the epimerization of the S- and R-forms of NAD(P)HX, a damaged form of NAD(P)H that is a result of enzymatic or heat-dependent hydration. This is a prerequisite for the S-specific NAD(P)H-hydrate dehydratase to allow the repair of both epimers of NAD(P)HX.</text>
</comment>
<dbReference type="PIRSF" id="PIRSF017184">
    <property type="entry name" value="Nnr"/>
    <property type="match status" value="1"/>
</dbReference>
<dbReference type="Gene3D" id="3.40.1190.20">
    <property type="match status" value="1"/>
</dbReference>
<evidence type="ECO:0000256" key="2">
    <source>
        <dbReference type="ARBA" id="ARBA00000909"/>
    </source>
</evidence>
<comment type="similarity">
    <text evidence="18">Belongs to the NnrE/AIBP family.</text>
</comment>
<dbReference type="RefSeq" id="WP_019600470.1">
    <property type="nucleotide sequence ID" value="NZ_FNQC01000024.1"/>
</dbReference>
<accession>A0A1H3U0M4</accession>
<feature type="binding site" evidence="17">
    <location>
        <position position="429"/>
    </location>
    <ligand>
        <name>AMP</name>
        <dbReference type="ChEBI" id="CHEBI:456215"/>
    </ligand>
</feature>
<dbReference type="HAMAP" id="MF_01965">
    <property type="entry name" value="NADHX_dehydratase"/>
    <property type="match status" value="1"/>
</dbReference>
<evidence type="ECO:0000313" key="23">
    <source>
        <dbReference type="Proteomes" id="UP000199663"/>
    </source>
</evidence>
<keyword evidence="7 17" id="KW-0067">ATP-binding</keyword>
<keyword evidence="12 17" id="KW-0456">Lyase</keyword>
<comment type="subunit">
    <text evidence="17">Homotetramer.</text>
</comment>
<dbReference type="PANTHER" id="PTHR12592:SF0">
    <property type="entry name" value="ATP-DEPENDENT (S)-NAD(P)H-HYDRATE DEHYDRATASE"/>
    <property type="match status" value="1"/>
</dbReference>
<feature type="binding site" evidence="18">
    <location>
        <position position="60"/>
    </location>
    <ligand>
        <name>K(+)</name>
        <dbReference type="ChEBI" id="CHEBI:29103"/>
    </ligand>
</feature>
<dbReference type="HAMAP" id="MF_01966">
    <property type="entry name" value="NADHX_epimerase"/>
    <property type="match status" value="1"/>
</dbReference>
<evidence type="ECO:0000256" key="3">
    <source>
        <dbReference type="ARBA" id="ARBA00006001"/>
    </source>
</evidence>
<comment type="catalytic activity">
    <reaction evidence="15 17 19">
        <text>(6S)-NADHX + ADP = AMP + phosphate + NADH + H(+)</text>
        <dbReference type="Rhea" id="RHEA:32223"/>
        <dbReference type="ChEBI" id="CHEBI:15378"/>
        <dbReference type="ChEBI" id="CHEBI:43474"/>
        <dbReference type="ChEBI" id="CHEBI:57945"/>
        <dbReference type="ChEBI" id="CHEBI:64074"/>
        <dbReference type="ChEBI" id="CHEBI:456215"/>
        <dbReference type="ChEBI" id="CHEBI:456216"/>
        <dbReference type="EC" id="4.2.1.136"/>
    </reaction>
</comment>
<dbReference type="InterPro" id="IPR017953">
    <property type="entry name" value="Carbohydrate_kinase_pred_CS"/>
</dbReference>
<feature type="domain" description="YjeF N-terminal" evidence="21">
    <location>
        <begin position="10"/>
        <end position="213"/>
    </location>
</feature>
<feature type="binding site" evidence="18">
    <location>
        <begin position="128"/>
        <end position="134"/>
    </location>
    <ligand>
        <name>(6S)-NADPHX</name>
        <dbReference type="ChEBI" id="CHEBI:64076"/>
    </ligand>
</feature>
<feature type="binding site" evidence="18">
    <location>
        <position position="139"/>
    </location>
    <ligand>
        <name>(6S)-NADPHX</name>
        <dbReference type="ChEBI" id="CHEBI:64076"/>
    </ligand>
</feature>
<keyword evidence="6 17" id="KW-0547">Nucleotide-binding</keyword>
<keyword evidence="9 18" id="KW-0630">Potassium</keyword>
<dbReference type="InterPro" id="IPR030677">
    <property type="entry name" value="Nnr"/>
</dbReference>
<evidence type="ECO:0000256" key="1">
    <source>
        <dbReference type="ARBA" id="ARBA00000013"/>
    </source>
</evidence>
<evidence type="ECO:0000256" key="6">
    <source>
        <dbReference type="ARBA" id="ARBA00022741"/>
    </source>
</evidence>
<dbReference type="InterPro" id="IPR004443">
    <property type="entry name" value="YjeF_N_dom"/>
</dbReference>
<dbReference type="Proteomes" id="UP000199663">
    <property type="component" value="Unassembled WGS sequence"/>
</dbReference>
<dbReference type="PANTHER" id="PTHR12592">
    <property type="entry name" value="ATP-DEPENDENT (S)-NAD(P)H-HYDRATE DEHYDRATASE FAMILY MEMBER"/>
    <property type="match status" value="1"/>
</dbReference>
<dbReference type="EC" id="4.2.1.136" evidence="19"/>
<keyword evidence="11 18" id="KW-0413">Isomerase</keyword>
<evidence type="ECO:0000256" key="14">
    <source>
        <dbReference type="ARBA" id="ARBA00025153"/>
    </source>
</evidence>
<protein>
    <recommendedName>
        <fullName evidence="19">Bifunctional NAD(P)H-hydrate repair enzyme</fullName>
    </recommendedName>
    <alternativeName>
        <fullName evidence="19">Nicotinamide nucleotide repair protein</fullName>
    </alternativeName>
    <domain>
        <recommendedName>
            <fullName evidence="19">ADP-dependent (S)-NAD(P)H-hydrate dehydratase</fullName>
            <ecNumber evidence="19">4.2.1.136</ecNumber>
        </recommendedName>
        <alternativeName>
            <fullName evidence="19">ADP-dependent NAD(P)HX dehydratase</fullName>
        </alternativeName>
    </domain>
    <domain>
        <recommendedName>
            <fullName evidence="19">NAD(P)H-hydrate epimerase</fullName>
            <ecNumber evidence="19">5.1.99.6</ecNumber>
        </recommendedName>
    </domain>
</protein>
<comment type="caution">
    <text evidence="22">The sequence shown here is derived from an EMBL/GenBank/DDBJ whole genome shotgun (WGS) entry which is preliminary data.</text>
</comment>
<dbReference type="InterPro" id="IPR029056">
    <property type="entry name" value="Ribokinase-like"/>
</dbReference>
<comment type="similarity">
    <text evidence="17">Belongs to the NnrD/CARKD family.</text>
</comment>
<comment type="cofactor">
    <cofactor evidence="18 19">
        <name>K(+)</name>
        <dbReference type="ChEBI" id="CHEBI:29103"/>
    </cofactor>
    <text evidence="18 19">Binds 1 potassium ion per subunit.</text>
</comment>
<feature type="binding site" evidence="18">
    <location>
        <begin position="59"/>
        <end position="63"/>
    </location>
    <ligand>
        <name>(6S)-NADPHX</name>
        <dbReference type="ChEBI" id="CHEBI:64076"/>
    </ligand>
</feature>
<evidence type="ECO:0000256" key="19">
    <source>
        <dbReference type="PIRNR" id="PIRNR017184"/>
    </source>
</evidence>
<evidence type="ECO:0000256" key="13">
    <source>
        <dbReference type="ARBA" id="ARBA00023268"/>
    </source>
</evidence>
<evidence type="ECO:0000256" key="5">
    <source>
        <dbReference type="ARBA" id="ARBA00022723"/>
    </source>
</evidence>
<evidence type="ECO:0000256" key="4">
    <source>
        <dbReference type="ARBA" id="ARBA00009524"/>
    </source>
</evidence>
<evidence type="ECO:0000313" key="22">
    <source>
        <dbReference type="EMBL" id="SDZ55983.1"/>
    </source>
</evidence>
<gene>
    <name evidence="17" type="primary">nnrD</name>
    <name evidence="18" type="synonym">nnrE</name>
    <name evidence="22" type="ORF">SAMN05444412_12430</name>
</gene>
<feature type="binding site" evidence="17">
    <location>
        <position position="315"/>
    </location>
    <ligand>
        <name>(6S)-NADPHX</name>
        <dbReference type="ChEBI" id="CHEBI:64076"/>
    </ligand>
</feature>
<dbReference type="EC" id="5.1.99.6" evidence="19"/>
<keyword evidence="5 18" id="KW-0479">Metal-binding</keyword>
<feature type="binding site" evidence="18">
    <location>
        <position position="160"/>
    </location>
    <ligand>
        <name>K(+)</name>
        <dbReference type="ChEBI" id="CHEBI:29103"/>
    </ligand>
</feature>
<feature type="domain" description="YjeF C-terminal" evidence="20">
    <location>
        <begin position="219"/>
        <end position="488"/>
    </location>
</feature>
<feature type="binding site" evidence="17">
    <location>
        <position position="430"/>
    </location>
    <ligand>
        <name>(6S)-NADPHX</name>
        <dbReference type="ChEBI" id="CHEBI:64076"/>
    </ligand>
</feature>
<comment type="similarity">
    <text evidence="3 19">In the N-terminal section; belongs to the NnrE/AIBP family.</text>
</comment>
<sequence>MLSIIPGKKVSQLDQAHIQREGISGLELMESAANAFVSWFIDKFKSPEVPIYIFCGPGNNGGDGIAIARLLYQMGYQISIIKFEHLSNCSSNFQANFNRLPKTIPIMDFDTFEFILPEKTFVIDAVLGVGLDRPLSGIYLDLILKLNGLSATKIAIDIPSGIPSDGVLVGDAFHADYSVTFQFPKLAMLFPEHALYTGEIIIVDIGISDGLLNQFGEDKFFIQKKDLAIRHKFFHKFSHKGDFGRVLLIGGSPGKVGAILMASRAALRTGSGLVHCHLPGSESSSSLVVAAEIMAVADSELEMLDNFDAIGVGPGWGIQNDFSFFESLLNRFRKPVVIDADGLNTLALYPHLLKLLPLQSILTPHFKEFERLVGDCSNHLERLEKARSFSRKNNCILILKGAFTSISLPNGKQFFNSTGNQYMATAGSGDVLTGIITSFLGQGYSSENAAICGVYHHGLAGELASVSKKRGMIASDIIEAIPETFVQMQIF</sequence>
<feature type="binding site" evidence="18">
    <location>
        <position position="124"/>
    </location>
    <ligand>
        <name>K(+)</name>
        <dbReference type="ChEBI" id="CHEBI:29103"/>
    </ligand>
</feature>
<dbReference type="SUPFAM" id="SSF53613">
    <property type="entry name" value="Ribokinase-like"/>
    <property type="match status" value="1"/>
</dbReference>
<organism evidence="22 23">
    <name type="scientific">Rhodonellum ikkaensis</name>
    <dbReference type="NCBI Taxonomy" id="336829"/>
    <lineage>
        <taxon>Bacteria</taxon>
        <taxon>Pseudomonadati</taxon>
        <taxon>Bacteroidota</taxon>
        <taxon>Cytophagia</taxon>
        <taxon>Cytophagales</taxon>
        <taxon>Cytophagaceae</taxon>
        <taxon>Rhodonellum</taxon>
    </lineage>
</organism>
<evidence type="ECO:0000259" key="20">
    <source>
        <dbReference type="PROSITE" id="PS51383"/>
    </source>
</evidence>
<dbReference type="NCBIfam" id="TIGR00197">
    <property type="entry name" value="yjeF_nterm"/>
    <property type="match status" value="1"/>
</dbReference>
<evidence type="ECO:0000256" key="11">
    <source>
        <dbReference type="ARBA" id="ARBA00023235"/>
    </source>
</evidence>
<dbReference type="Pfam" id="PF01256">
    <property type="entry name" value="Carb_kinase"/>
    <property type="match status" value="1"/>
</dbReference>
<dbReference type="PROSITE" id="PS51383">
    <property type="entry name" value="YJEF_C_3"/>
    <property type="match status" value="1"/>
</dbReference>
<comment type="similarity">
    <text evidence="4 19">In the C-terminal section; belongs to the NnrD/CARKD family.</text>
</comment>
<dbReference type="InterPro" id="IPR000631">
    <property type="entry name" value="CARKD"/>
</dbReference>
<comment type="catalytic activity">
    <reaction evidence="2 18 19">
        <text>(6R)-NADPHX = (6S)-NADPHX</text>
        <dbReference type="Rhea" id="RHEA:32227"/>
        <dbReference type="ChEBI" id="CHEBI:64076"/>
        <dbReference type="ChEBI" id="CHEBI:64077"/>
        <dbReference type="EC" id="5.1.99.6"/>
    </reaction>
</comment>
<dbReference type="PROSITE" id="PS01050">
    <property type="entry name" value="YJEF_C_2"/>
    <property type="match status" value="1"/>
</dbReference>
<proteinExistence type="inferred from homology"/>
<evidence type="ECO:0000256" key="12">
    <source>
        <dbReference type="ARBA" id="ARBA00023239"/>
    </source>
</evidence>
<evidence type="ECO:0000256" key="18">
    <source>
        <dbReference type="HAMAP-Rule" id="MF_01966"/>
    </source>
</evidence>
<dbReference type="InterPro" id="IPR036652">
    <property type="entry name" value="YjeF_N_dom_sf"/>
</dbReference>
<keyword evidence="23" id="KW-1185">Reference proteome</keyword>
<dbReference type="PROSITE" id="PS51385">
    <property type="entry name" value="YJEF_N"/>
    <property type="match status" value="1"/>
</dbReference>
<name>A0A1H3U0M4_9BACT</name>
<dbReference type="EMBL" id="FNQC01000024">
    <property type="protein sequence ID" value="SDZ55983.1"/>
    <property type="molecule type" value="Genomic_DNA"/>
</dbReference>
<evidence type="ECO:0000256" key="17">
    <source>
        <dbReference type="HAMAP-Rule" id="MF_01965"/>
    </source>
</evidence>
<keyword evidence="10 17" id="KW-0520">NAD</keyword>
<comment type="function">
    <text evidence="17">Catalyzes the dehydration of the S-form of NAD(P)HX at the expense of ADP, which is converted to AMP. Together with NAD(P)HX epimerase, which catalyzes the epimerization of the S- and R-forms, the enzyme allows the repair of both epimers of NAD(P)HX, a damaged form of NAD(P)H that is a result of enzymatic or heat-dependent hydration.</text>
</comment>
<comment type="catalytic activity">
    <reaction evidence="16 17 19">
        <text>(6S)-NADPHX + ADP = AMP + phosphate + NADPH + H(+)</text>
        <dbReference type="Rhea" id="RHEA:32235"/>
        <dbReference type="ChEBI" id="CHEBI:15378"/>
        <dbReference type="ChEBI" id="CHEBI:43474"/>
        <dbReference type="ChEBI" id="CHEBI:57783"/>
        <dbReference type="ChEBI" id="CHEBI:64076"/>
        <dbReference type="ChEBI" id="CHEBI:456215"/>
        <dbReference type="ChEBI" id="CHEBI:456216"/>
        <dbReference type="EC" id="4.2.1.136"/>
    </reaction>
</comment>
<comment type="catalytic activity">
    <reaction evidence="1 18 19">
        <text>(6R)-NADHX = (6S)-NADHX</text>
        <dbReference type="Rhea" id="RHEA:32215"/>
        <dbReference type="ChEBI" id="CHEBI:64074"/>
        <dbReference type="ChEBI" id="CHEBI:64075"/>
        <dbReference type="EC" id="5.1.99.6"/>
    </reaction>
</comment>
<feature type="binding site" evidence="17">
    <location>
        <position position="258"/>
    </location>
    <ligand>
        <name>(6S)-NADPHX</name>
        <dbReference type="ChEBI" id="CHEBI:64076"/>
    </ligand>
</feature>
<keyword evidence="13" id="KW-0511">Multifunctional enzyme</keyword>
<evidence type="ECO:0000256" key="16">
    <source>
        <dbReference type="ARBA" id="ARBA00049209"/>
    </source>
</evidence>
<dbReference type="Pfam" id="PF03853">
    <property type="entry name" value="YjeF_N"/>
    <property type="match status" value="1"/>
</dbReference>
<dbReference type="CDD" id="cd01171">
    <property type="entry name" value="YXKO-related"/>
    <property type="match status" value="1"/>
</dbReference>
<feature type="binding site" evidence="18">
    <location>
        <position position="157"/>
    </location>
    <ligand>
        <name>(6S)-NADPHX</name>
        <dbReference type="ChEBI" id="CHEBI:64076"/>
    </ligand>
</feature>
<keyword evidence="8 17" id="KW-0521">NADP</keyword>
<evidence type="ECO:0000256" key="10">
    <source>
        <dbReference type="ARBA" id="ARBA00023027"/>
    </source>
</evidence>
<feature type="binding site" evidence="17">
    <location>
        <position position="365"/>
    </location>
    <ligand>
        <name>(6S)-NADPHX</name>
        <dbReference type="ChEBI" id="CHEBI:64076"/>
    </ligand>
</feature>
<evidence type="ECO:0000256" key="8">
    <source>
        <dbReference type="ARBA" id="ARBA00022857"/>
    </source>
</evidence>
<dbReference type="NCBIfam" id="TIGR00196">
    <property type="entry name" value="yjeF_cterm"/>
    <property type="match status" value="1"/>
</dbReference>
<feature type="binding site" evidence="17">
    <location>
        <begin position="400"/>
        <end position="404"/>
    </location>
    <ligand>
        <name>AMP</name>
        <dbReference type="ChEBI" id="CHEBI:456215"/>
    </ligand>
</feature>
<evidence type="ECO:0000256" key="9">
    <source>
        <dbReference type="ARBA" id="ARBA00022958"/>
    </source>
</evidence>
<evidence type="ECO:0000256" key="15">
    <source>
        <dbReference type="ARBA" id="ARBA00048238"/>
    </source>
</evidence>
<comment type="cofactor">
    <cofactor evidence="17">
        <name>Mg(2+)</name>
        <dbReference type="ChEBI" id="CHEBI:18420"/>
    </cofactor>
</comment>
<evidence type="ECO:0000256" key="7">
    <source>
        <dbReference type="ARBA" id="ARBA00022840"/>
    </source>
</evidence>